<evidence type="ECO:0000256" key="8">
    <source>
        <dbReference type="ARBA" id="ARBA00024867"/>
    </source>
</evidence>
<gene>
    <name evidence="15" type="ORF">H8790_02715</name>
</gene>
<dbReference type="InterPro" id="IPR011006">
    <property type="entry name" value="CheY-like_superfamily"/>
</dbReference>
<dbReference type="Gene3D" id="3.40.50.2300">
    <property type="match status" value="2"/>
</dbReference>
<evidence type="ECO:0000313" key="15">
    <source>
        <dbReference type="EMBL" id="QNL44971.1"/>
    </source>
</evidence>
<keyword evidence="11" id="KW-0472">Membrane</keyword>
<dbReference type="CDD" id="cd00130">
    <property type="entry name" value="PAS"/>
    <property type="match status" value="1"/>
</dbReference>
<reference evidence="15 16" key="1">
    <citation type="submission" date="2020-08" db="EMBL/GenBank/DDBJ databases">
        <authorList>
            <person name="Liu C."/>
            <person name="Sun Q."/>
        </authorList>
    </citation>
    <scope>NUCLEOTIDE SEQUENCE [LARGE SCALE GENOMIC DNA]</scope>
    <source>
        <strain evidence="15 16">NSJ-62</strain>
    </source>
</reference>
<dbReference type="RefSeq" id="WP_187333490.1">
    <property type="nucleotide sequence ID" value="NZ_CP060490.1"/>
</dbReference>
<proteinExistence type="inferred from homology"/>
<dbReference type="PANTHER" id="PTHR45339:SF3">
    <property type="entry name" value="HISTIDINE KINASE"/>
    <property type="match status" value="1"/>
</dbReference>
<keyword evidence="7" id="KW-0902">Two-component regulatory system</keyword>
<evidence type="ECO:0000313" key="16">
    <source>
        <dbReference type="Proteomes" id="UP000515960"/>
    </source>
</evidence>
<dbReference type="Gene3D" id="3.30.450.20">
    <property type="entry name" value="PAS domain"/>
    <property type="match status" value="1"/>
</dbReference>
<dbReference type="KEGG" id="ohi:H8790_02715"/>
<keyword evidence="11" id="KW-0812">Transmembrane</keyword>
<feature type="modified residue" description="4-aspartylphosphate" evidence="10">
    <location>
        <position position="754"/>
    </location>
</feature>
<dbReference type="InterPro" id="IPR036890">
    <property type="entry name" value="HATPase_C_sf"/>
</dbReference>
<evidence type="ECO:0000256" key="5">
    <source>
        <dbReference type="ARBA" id="ARBA00022553"/>
    </source>
</evidence>
<accession>A0A7G9B5Z0</accession>
<feature type="modified residue" description="4-aspartylphosphate" evidence="10">
    <location>
        <position position="615"/>
    </location>
</feature>
<dbReference type="Proteomes" id="UP000515960">
    <property type="component" value="Chromosome"/>
</dbReference>
<feature type="domain" description="PAS" evidence="14">
    <location>
        <begin position="174"/>
        <end position="241"/>
    </location>
</feature>
<dbReference type="SUPFAM" id="SSF55874">
    <property type="entry name" value="ATPase domain of HSP90 chaperone/DNA topoisomerase II/histidine kinase"/>
    <property type="match status" value="1"/>
</dbReference>
<dbReference type="SMART" id="SM00448">
    <property type="entry name" value="REC"/>
    <property type="match status" value="2"/>
</dbReference>
<dbReference type="PRINTS" id="PR00344">
    <property type="entry name" value="BCTRLSENSOR"/>
</dbReference>
<dbReference type="SUPFAM" id="SSF55785">
    <property type="entry name" value="PYP-like sensor domain (PAS domain)"/>
    <property type="match status" value="1"/>
</dbReference>
<name>A0A7G9B5Z0_9FIRM</name>
<dbReference type="CDD" id="cd17546">
    <property type="entry name" value="REC_hyHK_CKI1_RcsC-like"/>
    <property type="match status" value="2"/>
</dbReference>
<evidence type="ECO:0000259" key="12">
    <source>
        <dbReference type="PROSITE" id="PS50109"/>
    </source>
</evidence>
<evidence type="ECO:0000256" key="2">
    <source>
        <dbReference type="ARBA" id="ARBA00006402"/>
    </source>
</evidence>
<dbReference type="InterPro" id="IPR000014">
    <property type="entry name" value="PAS"/>
</dbReference>
<dbReference type="Pfam" id="PF00072">
    <property type="entry name" value="Response_reg"/>
    <property type="match status" value="2"/>
</dbReference>
<keyword evidence="6" id="KW-0418">Kinase</keyword>
<feature type="transmembrane region" description="Helical" evidence="11">
    <location>
        <begin position="143"/>
        <end position="163"/>
    </location>
</feature>
<dbReference type="EMBL" id="CP060490">
    <property type="protein sequence ID" value="QNL44971.1"/>
    <property type="molecule type" value="Genomic_DNA"/>
</dbReference>
<feature type="domain" description="Histidine kinase" evidence="12">
    <location>
        <begin position="319"/>
        <end position="542"/>
    </location>
</feature>
<evidence type="ECO:0000256" key="10">
    <source>
        <dbReference type="PROSITE-ProRule" id="PRU00169"/>
    </source>
</evidence>
<dbReference type="InterPro" id="IPR036097">
    <property type="entry name" value="HisK_dim/P_sf"/>
</dbReference>
<dbReference type="InterPro" id="IPR005467">
    <property type="entry name" value="His_kinase_dom"/>
</dbReference>
<dbReference type="FunFam" id="3.30.565.10:FF:000010">
    <property type="entry name" value="Sensor histidine kinase RcsC"/>
    <property type="match status" value="1"/>
</dbReference>
<dbReference type="SUPFAM" id="SSF52172">
    <property type="entry name" value="CheY-like"/>
    <property type="match status" value="2"/>
</dbReference>
<keyword evidence="6" id="KW-0808">Transferase</keyword>
<comment type="catalytic activity">
    <reaction evidence="1">
        <text>ATP + protein L-histidine = ADP + protein N-phospho-L-histidine.</text>
        <dbReference type="EC" id="2.7.13.3"/>
    </reaction>
</comment>
<feature type="domain" description="Response regulatory" evidence="13">
    <location>
        <begin position="703"/>
        <end position="823"/>
    </location>
</feature>
<dbReference type="GO" id="GO:0000155">
    <property type="term" value="F:phosphorelay sensor kinase activity"/>
    <property type="evidence" value="ECO:0007669"/>
    <property type="project" value="InterPro"/>
</dbReference>
<dbReference type="InterPro" id="IPR003661">
    <property type="entry name" value="HisK_dim/P_dom"/>
</dbReference>
<evidence type="ECO:0000256" key="6">
    <source>
        <dbReference type="ARBA" id="ARBA00022777"/>
    </source>
</evidence>
<dbReference type="PROSITE" id="PS50112">
    <property type="entry name" value="PAS"/>
    <property type="match status" value="1"/>
</dbReference>
<dbReference type="AlphaFoldDB" id="A0A7G9B5Z0"/>
<dbReference type="Gene3D" id="3.30.565.10">
    <property type="entry name" value="Histidine kinase-like ATPase, C-terminal domain"/>
    <property type="match status" value="1"/>
</dbReference>
<dbReference type="Pfam" id="PF00512">
    <property type="entry name" value="HisKA"/>
    <property type="match status" value="1"/>
</dbReference>
<dbReference type="PROSITE" id="PS50109">
    <property type="entry name" value="HIS_KIN"/>
    <property type="match status" value="1"/>
</dbReference>
<keyword evidence="16" id="KW-1185">Reference proteome</keyword>
<dbReference type="InterPro" id="IPR035965">
    <property type="entry name" value="PAS-like_dom_sf"/>
</dbReference>
<evidence type="ECO:0000256" key="7">
    <source>
        <dbReference type="ARBA" id="ARBA00023012"/>
    </source>
</evidence>
<feature type="domain" description="Response regulatory" evidence="13">
    <location>
        <begin position="561"/>
        <end position="681"/>
    </location>
</feature>
<dbReference type="SMART" id="SM00388">
    <property type="entry name" value="HisKA"/>
    <property type="match status" value="1"/>
</dbReference>
<dbReference type="SMART" id="SM00387">
    <property type="entry name" value="HATPase_c"/>
    <property type="match status" value="1"/>
</dbReference>
<dbReference type="SUPFAM" id="SSF47384">
    <property type="entry name" value="Homodimeric domain of signal transducing histidine kinase"/>
    <property type="match status" value="1"/>
</dbReference>
<organism evidence="15 16">
    <name type="scientific">Oscillibacter hominis</name>
    <dbReference type="NCBI Taxonomy" id="2763056"/>
    <lineage>
        <taxon>Bacteria</taxon>
        <taxon>Bacillati</taxon>
        <taxon>Bacillota</taxon>
        <taxon>Clostridia</taxon>
        <taxon>Eubacteriales</taxon>
        <taxon>Oscillospiraceae</taxon>
        <taxon>Oscillibacter</taxon>
    </lineage>
</organism>
<dbReference type="InterPro" id="IPR004358">
    <property type="entry name" value="Sig_transdc_His_kin-like_C"/>
</dbReference>
<evidence type="ECO:0000256" key="1">
    <source>
        <dbReference type="ARBA" id="ARBA00000085"/>
    </source>
</evidence>
<dbReference type="Pfam" id="PF02518">
    <property type="entry name" value="HATPase_c"/>
    <property type="match status" value="1"/>
</dbReference>
<dbReference type="EC" id="2.7.13.3" evidence="3"/>
<evidence type="ECO:0000256" key="3">
    <source>
        <dbReference type="ARBA" id="ARBA00012438"/>
    </source>
</evidence>
<evidence type="ECO:0000256" key="4">
    <source>
        <dbReference type="ARBA" id="ARBA00018672"/>
    </source>
</evidence>
<comment type="function">
    <text evidence="8">May play the central regulatory role in sporulation. It may be an element of the effector pathway responsible for the activation of sporulation genes in response to nutritional stress. Spo0A may act in concert with spo0H (a sigma factor) to control the expression of some genes that are critical to the sporulation process.</text>
</comment>
<dbReference type="Gene3D" id="1.10.287.130">
    <property type="match status" value="1"/>
</dbReference>
<evidence type="ECO:0000259" key="14">
    <source>
        <dbReference type="PROSITE" id="PS50112"/>
    </source>
</evidence>
<dbReference type="CDD" id="cd16922">
    <property type="entry name" value="HATPase_EvgS-ArcB-TorS-like"/>
    <property type="match status" value="1"/>
</dbReference>
<keyword evidence="5 10" id="KW-0597">Phosphoprotein</keyword>
<evidence type="ECO:0000259" key="13">
    <source>
        <dbReference type="PROSITE" id="PS50110"/>
    </source>
</evidence>
<dbReference type="InterPro" id="IPR001789">
    <property type="entry name" value="Sig_transdc_resp-reg_receiver"/>
</dbReference>
<keyword evidence="11" id="KW-1133">Transmembrane helix</keyword>
<dbReference type="PROSITE" id="PS50110">
    <property type="entry name" value="RESPONSE_REGULATORY"/>
    <property type="match status" value="2"/>
</dbReference>
<sequence length="827" mass="92457">MIYAHPYTVSNESRAMRSRLLDMRSFLLNIIAEPSQDVDSVQLLLEQRYSMQYDAIDVITSQYLGPAEDTAALLAAMQALEAEQTQSLPNVLPMNPEETARYAEQYIYPKYDAVDEAITKIIAFADNKVQGLEQESADTATTAILSSVLLTIFLPAYFMVVFWRERKNIREVRYREHLFDILSTNVDEVFLIYNQGKGALEYVSANCKRVLGLEEEEFSDNTSVLVERVVEEDQPAFEEFLCPTGTEPSKSSVLRMHSPNGELRWIRLQSFPELINQKAVRYILSISDQTEEIRREQALRDALINAQNANAAKQNFLSRMSHEIRTPMNAIIGMTTIAAAYIEDRQRVEDCLEKIGYSSKHLMSLINDILDMSKIDEGKMTIAHEVFNLESVAESITSIIYPQAEAKGLDFTMPLIDLTDTVLIGDSLRLNQILLNLLSNALKFTPSGGSVKLEIRQIQKKNGRVRLRFTVSDTGIGMSEEFMNRLFLPFEQESNTTSQKYGGTGLGMSICKNLVTLMGGILTVKSKPEQGSTFSVELDFDVSASAEHPALHNHQVLEALKVLVADDDRDCCIHTSLLLGNLGILSKWVLTGAECVEEVLTSHKTGEDYDVCLIDWKMPDMDGIEVTRRVREYVGPDTTIIIITAYDWSSIEQSAREAGANAFLSKPIFASTLYNTLLAVTGIEKAVRSQGHTRQCPALVGKRVLLAEDNELNREIAVELLKMTGMEIDCAGNGQEAVERFLSNSDAYDLILMDVQMPLMDGYQATEAIRNTEAAKAKTIPIIAMTANAFHEDVVRAREAGMNEHLAKPIDPDRLYQVIERSIGSPS</sequence>
<evidence type="ECO:0000256" key="9">
    <source>
        <dbReference type="ARBA" id="ARBA00074306"/>
    </source>
</evidence>
<evidence type="ECO:0000256" key="11">
    <source>
        <dbReference type="SAM" id="Phobius"/>
    </source>
</evidence>
<dbReference type="InterPro" id="IPR003594">
    <property type="entry name" value="HATPase_dom"/>
</dbReference>
<protein>
    <recommendedName>
        <fullName evidence="9">Circadian input-output histidine kinase CikA</fullName>
        <ecNumber evidence="3">2.7.13.3</ecNumber>
    </recommendedName>
    <alternativeName>
        <fullName evidence="4">Stage 0 sporulation protein A homolog</fullName>
    </alternativeName>
</protein>
<comment type="similarity">
    <text evidence="2">In the N-terminal section; belongs to the phytochrome family.</text>
</comment>
<dbReference type="CDD" id="cd00082">
    <property type="entry name" value="HisKA"/>
    <property type="match status" value="1"/>
</dbReference>
<dbReference type="PANTHER" id="PTHR45339">
    <property type="entry name" value="HYBRID SIGNAL TRANSDUCTION HISTIDINE KINASE J"/>
    <property type="match status" value="1"/>
</dbReference>